<evidence type="ECO:0000313" key="14">
    <source>
        <dbReference type="Proteomes" id="UP000254537"/>
    </source>
</evidence>
<dbReference type="NCBIfam" id="TIGR01297">
    <property type="entry name" value="CDF"/>
    <property type="match status" value="1"/>
</dbReference>
<feature type="transmembrane region" description="Helical" evidence="10">
    <location>
        <begin position="115"/>
        <end position="134"/>
    </location>
</feature>
<dbReference type="EMBL" id="CP031337">
    <property type="protein sequence ID" value="AXK39450.1"/>
    <property type="molecule type" value="Genomic_DNA"/>
</dbReference>
<evidence type="ECO:0000313" key="13">
    <source>
        <dbReference type="EMBL" id="AXK39450.1"/>
    </source>
</evidence>
<dbReference type="OrthoDB" id="9809646at2"/>
<dbReference type="PANTHER" id="PTHR11562:SF17">
    <property type="entry name" value="RE54080P-RELATED"/>
    <property type="match status" value="1"/>
</dbReference>
<dbReference type="InterPro" id="IPR058533">
    <property type="entry name" value="Cation_efflux_TM"/>
</dbReference>
<feature type="compositionally biased region" description="Basic and acidic residues" evidence="9">
    <location>
        <begin position="7"/>
        <end position="21"/>
    </location>
</feature>
<dbReference type="GO" id="GO:0005385">
    <property type="term" value="F:zinc ion transmembrane transporter activity"/>
    <property type="evidence" value="ECO:0007669"/>
    <property type="project" value="TreeGrafter"/>
</dbReference>
<dbReference type="SUPFAM" id="SSF161111">
    <property type="entry name" value="Cation efflux protein transmembrane domain-like"/>
    <property type="match status" value="1"/>
</dbReference>
<feature type="domain" description="Cation efflux protein cytoplasmic" evidence="12">
    <location>
        <begin position="243"/>
        <end position="315"/>
    </location>
</feature>
<keyword evidence="4 10" id="KW-0812">Transmembrane</keyword>
<keyword evidence="5" id="KW-0864">Zinc transport</keyword>
<keyword evidence="8 10" id="KW-0472">Membrane</keyword>
<feature type="region of interest" description="Disordered" evidence="9">
    <location>
        <begin position="1"/>
        <end position="21"/>
    </location>
</feature>
<dbReference type="GO" id="GO:0005886">
    <property type="term" value="C:plasma membrane"/>
    <property type="evidence" value="ECO:0007669"/>
    <property type="project" value="TreeGrafter"/>
</dbReference>
<evidence type="ECO:0000256" key="6">
    <source>
        <dbReference type="ARBA" id="ARBA00022989"/>
    </source>
</evidence>
<feature type="transmembrane region" description="Helical" evidence="10">
    <location>
        <begin position="212"/>
        <end position="230"/>
    </location>
</feature>
<keyword evidence="6 10" id="KW-1133">Transmembrane helix</keyword>
<keyword evidence="5" id="KW-0862">Zinc</keyword>
<dbReference type="InterPro" id="IPR027470">
    <property type="entry name" value="Cation_efflux_CTD"/>
</dbReference>
<dbReference type="Proteomes" id="UP000254537">
    <property type="component" value="Chromosome"/>
</dbReference>
<dbReference type="PANTHER" id="PTHR11562">
    <property type="entry name" value="CATION EFFLUX PROTEIN/ ZINC TRANSPORTER"/>
    <property type="match status" value="1"/>
</dbReference>
<feature type="transmembrane region" description="Helical" evidence="10">
    <location>
        <begin position="146"/>
        <end position="169"/>
    </location>
</feature>
<feature type="transmembrane region" description="Helical" evidence="10">
    <location>
        <begin position="74"/>
        <end position="95"/>
    </location>
</feature>
<keyword evidence="3" id="KW-0813">Transport</keyword>
<comment type="subcellular location">
    <subcellularLocation>
        <location evidence="1">Membrane</location>
        <topology evidence="1">Multi-pass membrane protein</topology>
    </subcellularLocation>
</comment>
<evidence type="ECO:0000256" key="2">
    <source>
        <dbReference type="ARBA" id="ARBA00008873"/>
    </source>
</evidence>
<dbReference type="InterPro" id="IPR002524">
    <property type="entry name" value="Cation_efflux"/>
</dbReference>
<dbReference type="SUPFAM" id="SSF160240">
    <property type="entry name" value="Cation efflux protein cytoplasmic domain-like"/>
    <property type="match status" value="1"/>
</dbReference>
<evidence type="ECO:0000256" key="7">
    <source>
        <dbReference type="ARBA" id="ARBA00023065"/>
    </source>
</evidence>
<reference evidence="13 14" key="1">
    <citation type="submission" date="2018-07" db="EMBL/GenBank/DDBJ databases">
        <title>Crenobacter cavernae sp. nov., isolated from a karst cave.</title>
        <authorList>
            <person name="Zhu H."/>
        </authorList>
    </citation>
    <scope>NUCLEOTIDE SEQUENCE [LARGE SCALE GENOMIC DNA]</scope>
    <source>
        <strain evidence="13 14">K1W11S-77</strain>
    </source>
</reference>
<dbReference type="KEGG" id="ccah:DWG20_08400"/>
<evidence type="ECO:0000256" key="8">
    <source>
        <dbReference type="ARBA" id="ARBA00023136"/>
    </source>
</evidence>
<name>A0A345Y698_9NEIS</name>
<evidence type="ECO:0000259" key="12">
    <source>
        <dbReference type="Pfam" id="PF16916"/>
    </source>
</evidence>
<dbReference type="InterPro" id="IPR050681">
    <property type="entry name" value="CDF/SLC30A"/>
</dbReference>
<dbReference type="Gene3D" id="1.20.1510.10">
    <property type="entry name" value="Cation efflux protein transmembrane domain"/>
    <property type="match status" value="1"/>
</dbReference>
<gene>
    <name evidence="13" type="ORF">DWG20_08400</name>
</gene>
<keyword evidence="7" id="KW-0406">Ion transport</keyword>
<proteinExistence type="inferred from homology"/>
<organism evidence="13 14">
    <name type="scientific">Crenobacter cavernae</name>
    <dbReference type="NCBI Taxonomy" id="2290923"/>
    <lineage>
        <taxon>Bacteria</taxon>
        <taxon>Pseudomonadati</taxon>
        <taxon>Pseudomonadota</taxon>
        <taxon>Betaproteobacteria</taxon>
        <taxon>Neisseriales</taxon>
        <taxon>Neisseriaceae</taxon>
        <taxon>Crenobacter</taxon>
    </lineage>
</organism>
<protein>
    <submittedName>
        <fullName evidence="13">Cation transporter</fullName>
    </submittedName>
</protein>
<dbReference type="AlphaFoldDB" id="A0A345Y698"/>
<dbReference type="InterPro" id="IPR027469">
    <property type="entry name" value="Cation_efflux_TMD_sf"/>
</dbReference>
<dbReference type="InterPro" id="IPR036837">
    <property type="entry name" value="Cation_efflux_CTD_sf"/>
</dbReference>
<dbReference type="RefSeq" id="WP_115433383.1">
    <property type="nucleotide sequence ID" value="NZ_CP031337.1"/>
</dbReference>
<feature type="domain" description="Cation efflux protein transmembrane" evidence="11">
    <location>
        <begin position="48"/>
        <end position="238"/>
    </location>
</feature>
<comment type="similarity">
    <text evidence="2">Belongs to the cation diffusion facilitator (CDF) transporter (TC 2.A.4) family. SLC30A subfamily.</text>
</comment>
<accession>A0A345Y698</accession>
<dbReference type="Pfam" id="PF01545">
    <property type="entry name" value="Cation_efflux"/>
    <property type="match status" value="1"/>
</dbReference>
<evidence type="ECO:0000256" key="9">
    <source>
        <dbReference type="SAM" id="MobiDB-lite"/>
    </source>
</evidence>
<feature type="transmembrane region" description="Helical" evidence="10">
    <location>
        <begin position="48"/>
        <end position="68"/>
    </location>
</feature>
<evidence type="ECO:0000259" key="11">
    <source>
        <dbReference type="Pfam" id="PF01545"/>
    </source>
</evidence>
<dbReference type="Pfam" id="PF16916">
    <property type="entry name" value="ZT_dimer"/>
    <property type="match status" value="1"/>
</dbReference>
<evidence type="ECO:0000256" key="10">
    <source>
        <dbReference type="SAM" id="Phobius"/>
    </source>
</evidence>
<evidence type="ECO:0000256" key="5">
    <source>
        <dbReference type="ARBA" id="ARBA00022906"/>
    </source>
</evidence>
<evidence type="ECO:0000256" key="4">
    <source>
        <dbReference type="ARBA" id="ARBA00022692"/>
    </source>
</evidence>
<sequence length="337" mass="35816">MSHSFHAHNEHDHLHTPHDDDHVANHEQRVHGHGLAGHAARAASSRSLTLALAITFGYALVEAAGGVWSGSLALLSDAGHMLTDSMALFLAVLMARVSQKPASNHHSYGMGRAEVVGAFINGLFMLGVIVFIAVEAVARMLHPLPVNGAGVMAIALVGLAVNLLSAWVLSQGAHSLNSRAALLHVMGDLLGSVAAIVAGAVIYFTGWTLADPILSVLVALLILNSTWRLLRQSLLVLMEGVPAHLDYNKVGRGLAAVPGVLSVHDLHIWTMSAERVALSAHLRVASPGEWPRVLAHCQRTLSGRYGIDHITLQPEWPLAAPGGRQLKVAVRASERPQ</sequence>
<feature type="transmembrane region" description="Helical" evidence="10">
    <location>
        <begin position="181"/>
        <end position="206"/>
    </location>
</feature>
<evidence type="ECO:0000256" key="1">
    <source>
        <dbReference type="ARBA" id="ARBA00004141"/>
    </source>
</evidence>
<evidence type="ECO:0000256" key="3">
    <source>
        <dbReference type="ARBA" id="ARBA00022448"/>
    </source>
</evidence>